<evidence type="ECO:0000313" key="2">
    <source>
        <dbReference type="Proteomes" id="UP000827296"/>
    </source>
</evidence>
<dbReference type="PANTHER" id="PTHR42702">
    <property type="entry name" value="NUCLEOTIDE PYROPHOSPHOHYDROLASE"/>
    <property type="match status" value="1"/>
</dbReference>
<dbReference type="EMBL" id="MZ333457">
    <property type="protein sequence ID" value="QYI86542.1"/>
    <property type="molecule type" value="Genomic_DNA"/>
</dbReference>
<reference evidence="1 2" key="1">
    <citation type="journal article" date="2022" name="Viruses">
        <title>Two Novel Lytic Bacteriophages Infecting Enterococcus spp. Are Promising Candidates for Targeted Antibacterial Therapy.</title>
        <authorList>
            <person name="Tkachev P.V."/>
            <person name="Pchelin I.M."/>
            <person name="Azarov D.V."/>
            <person name="Gorshkov A.N."/>
            <person name="Shamova O.V."/>
            <person name="Dmitriev A.V."/>
            <person name="Goncharov A.E."/>
        </authorList>
    </citation>
    <scope>NUCLEOTIDE SEQUENCE [LARGE SCALE GENOMIC DNA]</scope>
</reference>
<dbReference type="CDD" id="cd11540">
    <property type="entry name" value="NTP-PPase_u3"/>
    <property type="match status" value="1"/>
</dbReference>
<sequence length="101" mass="11211">MNFDELITQVEEWSRNKGLDKAAPEKQFLKVIEEVGEVAAAMARNDRDELVDGLGDTFVTLIILCQQLGVEPHEALDTAYGVISKRTGKMIDGVFVKSEDL</sequence>
<dbReference type="PANTHER" id="PTHR42702:SF1">
    <property type="entry name" value="REGULATORY PROTEIN FOR BETA-LACTAMASE"/>
    <property type="match status" value="1"/>
</dbReference>
<keyword evidence="2" id="KW-1185">Reference proteome</keyword>
<accession>A0AAE7WE88</accession>
<dbReference type="InterPro" id="IPR021130">
    <property type="entry name" value="PRib-ATP_PPHydrolase-like"/>
</dbReference>
<protein>
    <submittedName>
        <fullName evidence="1">Nucleotide pyrophosphohydrolase</fullName>
    </submittedName>
</protein>
<dbReference type="Pfam" id="PF01503">
    <property type="entry name" value="PRA-PH"/>
    <property type="match status" value="1"/>
</dbReference>
<dbReference type="Proteomes" id="UP000827296">
    <property type="component" value="Segment"/>
</dbReference>
<dbReference type="SUPFAM" id="SSF101386">
    <property type="entry name" value="all-alpha NTP pyrophosphatases"/>
    <property type="match status" value="1"/>
</dbReference>
<evidence type="ECO:0000313" key="1">
    <source>
        <dbReference type="EMBL" id="QYI86542.1"/>
    </source>
</evidence>
<proteinExistence type="predicted"/>
<dbReference type="Gene3D" id="1.10.287.1080">
    <property type="entry name" value="MazG-like"/>
    <property type="match status" value="1"/>
</dbReference>
<name>A0AAE7WE88_9CAUD</name>
<organism evidence="1 2">
    <name type="scientific">Enterococcus phage SSsP-1</name>
    <dbReference type="NCBI Taxonomy" id="2859527"/>
    <lineage>
        <taxon>Viruses</taxon>
        <taxon>Duplodnaviria</taxon>
        <taxon>Heunggongvirae</taxon>
        <taxon>Uroviricota</taxon>
        <taxon>Caudoviricetes</taxon>
        <taxon>Saphexavirus</taxon>
        <taxon>Saphexavirus SSsP1</taxon>
    </lineage>
</organism>